<dbReference type="Proteomes" id="UP000199452">
    <property type="component" value="Unassembled WGS sequence"/>
</dbReference>
<reference evidence="1 2" key="1">
    <citation type="submission" date="2016-09" db="EMBL/GenBank/DDBJ databases">
        <authorList>
            <person name="Capua I."/>
            <person name="De Benedictis P."/>
            <person name="Joannis T."/>
            <person name="Lombin L.H."/>
            <person name="Cattoli G."/>
        </authorList>
    </citation>
    <scope>NUCLEOTIDE SEQUENCE [LARGE SCALE GENOMIC DNA]</scope>
    <source>
        <strain evidence="1 2">A7P-90m</strain>
    </source>
</reference>
<dbReference type="EMBL" id="FMYP01000052">
    <property type="protein sequence ID" value="SDC80306.1"/>
    <property type="molecule type" value="Genomic_DNA"/>
</dbReference>
<dbReference type="AlphaFoldDB" id="A0A1G6PLA3"/>
<protein>
    <submittedName>
        <fullName evidence="1">Uncharacterized protein</fullName>
    </submittedName>
</protein>
<evidence type="ECO:0000313" key="2">
    <source>
        <dbReference type="Proteomes" id="UP000199452"/>
    </source>
</evidence>
<proteinExistence type="predicted"/>
<dbReference type="STRING" id="1640674.SAMN05216323_105222"/>
<gene>
    <name evidence="1" type="ORF">SAMN05216323_105222</name>
</gene>
<evidence type="ECO:0000313" key="1">
    <source>
        <dbReference type="EMBL" id="SDC80306.1"/>
    </source>
</evidence>
<accession>A0A1G6PLA3</accession>
<name>A0A1G6PLA3_9BACT</name>
<sequence length="146" mass="16443">MFCVFVACGCSLPKYNQSEVNADLKYLKTKLCNVHPDPFFTLTECEFDSISRDVERLCMVEGNVSQKQFYCYVNPMVARLDDGHTRVDVPYKTQMKGFFWGSKILPLALRFSDTCAYVVTPIRESDSLRSGDRVVNINGIAMGGGD</sequence>
<organism evidence="1 2">
    <name type="scientific">Williamwhitmania taraxaci</name>
    <dbReference type="NCBI Taxonomy" id="1640674"/>
    <lineage>
        <taxon>Bacteria</taxon>
        <taxon>Pseudomonadati</taxon>
        <taxon>Bacteroidota</taxon>
        <taxon>Bacteroidia</taxon>
        <taxon>Bacteroidales</taxon>
        <taxon>Williamwhitmaniaceae</taxon>
        <taxon>Williamwhitmania</taxon>
    </lineage>
</organism>
<keyword evidence="2" id="KW-1185">Reference proteome</keyword>